<accession>A0A168PQG2</accession>
<evidence type="ECO:0000313" key="4">
    <source>
        <dbReference type="Proteomes" id="UP000078561"/>
    </source>
</evidence>
<proteinExistence type="predicted"/>
<evidence type="ECO:0000256" key="2">
    <source>
        <dbReference type="SAM" id="SignalP"/>
    </source>
</evidence>
<keyword evidence="4" id="KW-1185">Reference proteome</keyword>
<organism evidence="3">
    <name type="scientific">Absidia glauca</name>
    <name type="common">Pin mould</name>
    <dbReference type="NCBI Taxonomy" id="4829"/>
    <lineage>
        <taxon>Eukaryota</taxon>
        <taxon>Fungi</taxon>
        <taxon>Fungi incertae sedis</taxon>
        <taxon>Mucoromycota</taxon>
        <taxon>Mucoromycotina</taxon>
        <taxon>Mucoromycetes</taxon>
        <taxon>Mucorales</taxon>
        <taxon>Cunninghamellaceae</taxon>
        <taxon>Absidia</taxon>
    </lineage>
</organism>
<evidence type="ECO:0000256" key="1">
    <source>
        <dbReference type="SAM" id="MobiDB-lite"/>
    </source>
</evidence>
<sequence>MHRHTLAFFFLALLLVTFAETYAPRGLDPGGIGEYDDPDVSRIYARGRYTSWGNADDPDAGGPDAGGPDAGGPDAGGPDAGGHGAGGHGAGGHGAGGFSYGARTYHGKRCSSVLDCGNLYCIDRICQEQQPGRDCVAKGSLYTGGMSCCPPMFNPRQVNTPCRLVSLSSCKSDRDCSVRNGVQYPKCCPDDDNGNGACVESNRKCK</sequence>
<feature type="signal peptide" evidence="2">
    <location>
        <begin position="1"/>
        <end position="19"/>
    </location>
</feature>
<evidence type="ECO:0000313" key="3">
    <source>
        <dbReference type="EMBL" id="SAM02796.1"/>
    </source>
</evidence>
<dbReference type="Proteomes" id="UP000078561">
    <property type="component" value="Unassembled WGS sequence"/>
</dbReference>
<feature type="region of interest" description="Disordered" evidence="1">
    <location>
        <begin position="51"/>
        <end position="88"/>
    </location>
</feature>
<gene>
    <name evidence="3" type="primary">ABSGL_08612.1 scaffold 10421</name>
</gene>
<feature type="compositionally biased region" description="Gly residues" evidence="1">
    <location>
        <begin position="63"/>
        <end position="88"/>
    </location>
</feature>
<name>A0A168PQG2_ABSGL</name>
<feature type="chain" id="PRO_5007899665" evidence="2">
    <location>
        <begin position="20"/>
        <end position="206"/>
    </location>
</feature>
<dbReference type="EMBL" id="LT554016">
    <property type="protein sequence ID" value="SAM02796.1"/>
    <property type="molecule type" value="Genomic_DNA"/>
</dbReference>
<protein>
    <submittedName>
        <fullName evidence="3">Uncharacterized protein</fullName>
    </submittedName>
</protein>
<dbReference type="InParanoid" id="A0A168PQG2"/>
<reference evidence="3" key="1">
    <citation type="submission" date="2016-04" db="EMBL/GenBank/DDBJ databases">
        <authorList>
            <person name="Evans L.H."/>
            <person name="Alamgir A."/>
            <person name="Owens N."/>
            <person name="Weber N.D."/>
            <person name="Virtaneva K."/>
            <person name="Barbian K."/>
            <person name="Babar A."/>
            <person name="Rosenke K."/>
        </authorList>
    </citation>
    <scope>NUCLEOTIDE SEQUENCE [LARGE SCALE GENOMIC DNA]</scope>
    <source>
        <strain evidence="3">CBS 101.48</strain>
    </source>
</reference>
<keyword evidence="2" id="KW-0732">Signal</keyword>
<dbReference type="AlphaFoldDB" id="A0A168PQG2"/>